<dbReference type="RefSeq" id="WP_212517559.1">
    <property type="nucleotide sequence ID" value="NZ_JAGSOH010000017.1"/>
</dbReference>
<dbReference type="InterPro" id="IPR002881">
    <property type="entry name" value="DUF58"/>
</dbReference>
<proteinExistence type="predicted"/>
<keyword evidence="1" id="KW-0812">Transmembrane</keyword>
<gene>
    <name evidence="3" type="ORF">KDK95_08850</name>
</gene>
<evidence type="ECO:0000313" key="4">
    <source>
        <dbReference type="Proteomes" id="UP000676325"/>
    </source>
</evidence>
<dbReference type="EMBL" id="JAGSOH010000017">
    <property type="protein sequence ID" value="MBR7826408.1"/>
    <property type="molecule type" value="Genomic_DNA"/>
</dbReference>
<accession>A0A941IIR5</accession>
<dbReference type="PANTHER" id="PTHR33608:SF14">
    <property type="entry name" value="POSSIBLE CONSERVED SECRETED PROTEIN"/>
    <property type="match status" value="1"/>
</dbReference>
<evidence type="ECO:0000256" key="1">
    <source>
        <dbReference type="SAM" id="Phobius"/>
    </source>
</evidence>
<keyword evidence="1" id="KW-0472">Membrane</keyword>
<dbReference type="Proteomes" id="UP000676325">
    <property type="component" value="Unassembled WGS sequence"/>
</dbReference>
<organism evidence="3 4">
    <name type="scientific">Actinospica acidithermotolerans</name>
    <dbReference type="NCBI Taxonomy" id="2828514"/>
    <lineage>
        <taxon>Bacteria</taxon>
        <taxon>Bacillati</taxon>
        <taxon>Actinomycetota</taxon>
        <taxon>Actinomycetes</taxon>
        <taxon>Catenulisporales</taxon>
        <taxon>Actinospicaceae</taxon>
        <taxon>Actinospica</taxon>
    </lineage>
</organism>
<feature type="domain" description="DUF58" evidence="2">
    <location>
        <begin position="213"/>
        <end position="326"/>
    </location>
</feature>
<evidence type="ECO:0000313" key="3">
    <source>
        <dbReference type="EMBL" id="MBR7826408.1"/>
    </source>
</evidence>
<feature type="transmembrane region" description="Helical" evidence="1">
    <location>
        <begin position="40"/>
        <end position="70"/>
    </location>
</feature>
<evidence type="ECO:0000259" key="2">
    <source>
        <dbReference type="Pfam" id="PF01882"/>
    </source>
</evidence>
<dbReference type="PANTHER" id="PTHR33608">
    <property type="entry name" value="BLL2464 PROTEIN"/>
    <property type="match status" value="1"/>
</dbReference>
<keyword evidence="4" id="KW-1185">Reference proteome</keyword>
<dbReference type="Pfam" id="PF01882">
    <property type="entry name" value="DUF58"/>
    <property type="match status" value="1"/>
</dbReference>
<dbReference type="AlphaFoldDB" id="A0A941IIR5"/>
<sequence length="440" mass="47692">MKPSLLRALGGAQTPVEPLEPPSARPTGWRLSERAHRLTLVAACALIGALVSGHAWAFAFAAGPVVWLLLAATPGSRPERVEGRTSVPVRRCFEGEPMRARIELSYVGAAGGLDPAVYPGPGVELIDLAQNGAVLDLEFTARRWGRWSLGTVDVDVYDRGGLARQTVRVELGECEIFPLPDDSSLTPIPTRLPNRLGEHTSRQHGQGLEFVGVRPYRWGDRQRRIHWAATTRRGSVQISEFAAEQATDAVVLLDAFGDVVGAHGGSTLDDSVRVAAGIARAYLRSHDRVGIVSLGGRLRWLSPGTGGQHLLRIVESVLEVRRDLGYQTPDLDRVPPPAQPNGALVYAVTPLADDRFVDALQDLALRGNPAVVVEIPVGEPRLDPDDPGAPLALRLWRLDGDALRFSLTERGLPVVTWEGEHSLDLALAPLLRRPVHGRTR</sequence>
<protein>
    <submittedName>
        <fullName evidence="3">DUF58 domain-containing protein</fullName>
    </submittedName>
</protein>
<name>A0A941IIR5_9ACTN</name>
<keyword evidence="1" id="KW-1133">Transmembrane helix</keyword>
<reference evidence="3" key="1">
    <citation type="submission" date="2021-04" db="EMBL/GenBank/DDBJ databases">
        <title>Genome based classification of Actinospica acidithermotolerans sp. nov., an actinobacterium isolated from an Indonesian hot spring.</title>
        <authorList>
            <person name="Kusuma A.B."/>
            <person name="Putra K.E."/>
            <person name="Nafisah S."/>
            <person name="Loh J."/>
            <person name="Nouioui I."/>
            <person name="Goodfellow M."/>
        </authorList>
    </citation>
    <scope>NUCLEOTIDE SEQUENCE</scope>
    <source>
        <strain evidence="3">MGRD01-02</strain>
    </source>
</reference>
<comment type="caution">
    <text evidence="3">The sequence shown here is derived from an EMBL/GenBank/DDBJ whole genome shotgun (WGS) entry which is preliminary data.</text>
</comment>